<name>N9VJ61_9GAMM</name>
<proteinExistence type="inferred from homology"/>
<dbReference type="InterPro" id="IPR006144">
    <property type="entry name" value="Secretion_HlyD_CS"/>
</dbReference>
<feature type="domain" description="AprE-like beta-barrel" evidence="12">
    <location>
        <begin position="361"/>
        <end position="450"/>
    </location>
</feature>
<evidence type="ECO:0000256" key="7">
    <source>
        <dbReference type="ARBA" id="ARBA00022989"/>
    </source>
</evidence>
<sequence>MTHWIEALQDFLRRYRDAFSRSWEIRRQLDPEPRRDEELAFLPAHLELTDSPLSPLPRWSMRAIVALFLCFLLWACVGQLDIVAVAGGKTVSGGRTKIIQPLEPSVVKAIHVREGQQVAAGEVLVELDATTASADRRKAEEALTVARLTEARYQSLLVAQQQHALPVWAPLTGIDEARQQAELTLALGQWQAYLAKRDALTAMLHQREAERSTTRQQVTKLRQTLSLVRTRERDYEALLAKQFVPRHAYLEQQQARIELEGDLASQQSRLNELSAAISGQQQELRALAANFRSDALEQGRVASDQVSQYREELTKMRRRQALTRLTAPVAGTVQQLAVHTVGGVVTEAQPLMAVVPANETLEIEAQIENRDIGFVRPGQAATVKIDSFPYTRYGYLTGEVISVSHDAVQDERKGLVFLARVRLERNHLMIDGARVNLSAGMTVSTEIRTGKRRVIDYFLSPLQEHVGESLRER</sequence>
<reference evidence="13 14" key="1">
    <citation type="journal article" date="2013" name="Genome Announc.">
        <title>Draft Genome Sequence of the Aeromonas diversa Type Strain.</title>
        <authorList>
            <person name="Farfan M."/>
            <person name="Spataro N."/>
            <person name="Sanglas A."/>
            <person name="Albarral V."/>
            <person name="Loren J.G."/>
            <person name="Bosch E."/>
            <person name="Fuste M.C."/>
        </authorList>
    </citation>
    <scope>NUCLEOTIDE SEQUENCE [LARGE SCALE GENOMIC DNA]</scope>
    <source>
        <strain evidence="13 14">2478-85</strain>
    </source>
</reference>
<protein>
    <recommendedName>
        <fullName evidence="9">Membrane fusion protein (MFP) family protein</fullName>
    </recommendedName>
</protein>
<dbReference type="EMBL" id="APVG01000034">
    <property type="protein sequence ID" value="ENY71441.1"/>
    <property type="molecule type" value="Genomic_DNA"/>
</dbReference>
<evidence type="ECO:0000313" key="14">
    <source>
        <dbReference type="Proteomes" id="UP000023775"/>
    </source>
</evidence>
<evidence type="ECO:0000259" key="11">
    <source>
        <dbReference type="Pfam" id="PF25988"/>
    </source>
</evidence>
<keyword evidence="14" id="KW-1185">Reference proteome</keyword>
<dbReference type="PROSITE" id="PS00543">
    <property type="entry name" value="HLYD_FAMILY"/>
    <property type="match status" value="1"/>
</dbReference>
<gene>
    <name evidence="13" type="ORF">G114_12918</name>
</gene>
<keyword evidence="4 9" id="KW-1003">Cell membrane</keyword>
<evidence type="ECO:0000256" key="6">
    <source>
        <dbReference type="ARBA" id="ARBA00022692"/>
    </source>
</evidence>
<evidence type="ECO:0000256" key="1">
    <source>
        <dbReference type="ARBA" id="ARBA00004377"/>
    </source>
</evidence>
<dbReference type="InterPro" id="IPR050739">
    <property type="entry name" value="MFP"/>
</dbReference>
<dbReference type="GO" id="GO:0005886">
    <property type="term" value="C:plasma membrane"/>
    <property type="evidence" value="ECO:0007669"/>
    <property type="project" value="UniProtKB-SubCell"/>
</dbReference>
<accession>N9VJ61</accession>
<dbReference type="PRINTS" id="PR01490">
    <property type="entry name" value="RTXTOXIND"/>
</dbReference>
<evidence type="ECO:0000256" key="2">
    <source>
        <dbReference type="ARBA" id="ARBA00009477"/>
    </source>
</evidence>
<evidence type="ECO:0000256" key="8">
    <source>
        <dbReference type="ARBA" id="ARBA00023136"/>
    </source>
</evidence>
<dbReference type="InterPro" id="IPR058982">
    <property type="entry name" value="Beta-barrel_AprE"/>
</dbReference>
<keyword evidence="6 9" id="KW-0812">Transmembrane</keyword>
<feature type="transmembrane region" description="Helical" evidence="9">
    <location>
        <begin position="63"/>
        <end position="87"/>
    </location>
</feature>
<dbReference type="SUPFAM" id="SSF111369">
    <property type="entry name" value="HlyD-like secretion proteins"/>
    <property type="match status" value="1"/>
</dbReference>
<dbReference type="Proteomes" id="UP000023775">
    <property type="component" value="Unassembled WGS sequence"/>
</dbReference>
<keyword evidence="8 9" id="KW-0472">Membrane</keyword>
<dbReference type="RefSeq" id="WP_005355643.1">
    <property type="nucleotide sequence ID" value="NZ_APVG01000034.1"/>
</dbReference>
<keyword evidence="10" id="KW-0175">Coiled coil</keyword>
<dbReference type="Gene3D" id="2.40.30.170">
    <property type="match status" value="1"/>
</dbReference>
<evidence type="ECO:0000256" key="10">
    <source>
        <dbReference type="SAM" id="Coils"/>
    </source>
</evidence>
<keyword evidence="3 9" id="KW-0813">Transport</keyword>
<evidence type="ECO:0000256" key="3">
    <source>
        <dbReference type="ARBA" id="ARBA00022448"/>
    </source>
</evidence>
<feature type="domain" description="CyaD-like alpha-helical hairpin" evidence="11">
    <location>
        <begin position="128"/>
        <end position="322"/>
    </location>
</feature>
<comment type="caution">
    <text evidence="13">The sequence shown here is derived from an EMBL/GenBank/DDBJ whole genome shotgun (WGS) entry which is preliminary data.</text>
</comment>
<evidence type="ECO:0000256" key="4">
    <source>
        <dbReference type="ARBA" id="ARBA00022475"/>
    </source>
</evidence>
<dbReference type="PATRIC" id="fig|1268237.3.peg.2542"/>
<dbReference type="OrthoDB" id="9775513at2"/>
<dbReference type="PANTHER" id="PTHR30386">
    <property type="entry name" value="MEMBRANE FUSION SUBUNIT OF EMRAB-TOLC MULTIDRUG EFFLUX PUMP"/>
    <property type="match status" value="1"/>
</dbReference>
<dbReference type="GO" id="GO:0009306">
    <property type="term" value="P:protein secretion"/>
    <property type="evidence" value="ECO:0007669"/>
    <property type="project" value="InterPro"/>
</dbReference>
<evidence type="ECO:0000259" key="12">
    <source>
        <dbReference type="Pfam" id="PF26002"/>
    </source>
</evidence>
<dbReference type="AlphaFoldDB" id="N9VJ61"/>
<dbReference type="InterPro" id="IPR059040">
    <property type="entry name" value="HH_CyaD-like"/>
</dbReference>
<dbReference type="Pfam" id="PF26002">
    <property type="entry name" value="Beta-barrel_AprE"/>
    <property type="match status" value="1"/>
</dbReference>
<comment type="subcellular location">
    <subcellularLocation>
        <location evidence="1 9">Cell inner membrane</location>
        <topology evidence="1 9">Single-pass membrane protein</topology>
    </subcellularLocation>
</comment>
<dbReference type="PANTHER" id="PTHR30386:SF27">
    <property type="entry name" value="MEMBRANE FUSION PROTEIN (MFP) FAMILY PROTEIN"/>
    <property type="match status" value="1"/>
</dbReference>
<keyword evidence="7 9" id="KW-1133">Transmembrane helix</keyword>
<comment type="similarity">
    <text evidence="2 9">Belongs to the membrane fusion protein (MFP) (TC 8.A.1) family.</text>
</comment>
<dbReference type="Pfam" id="PF25988">
    <property type="entry name" value="HH_CyaD"/>
    <property type="match status" value="1"/>
</dbReference>
<dbReference type="eggNOG" id="COG0845">
    <property type="taxonomic scope" value="Bacteria"/>
</dbReference>
<keyword evidence="5 9" id="KW-0997">Cell inner membrane</keyword>
<evidence type="ECO:0000256" key="9">
    <source>
        <dbReference type="RuleBase" id="RU365093"/>
    </source>
</evidence>
<organism evidence="13 14">
    <name type="scientific">Aeromonas diversa CDC 2478-85</name>
    <dbReference type="NCBI Taxonomy" id="1268237"/>
    <lineage>
        <taxon>Bacteria</taxon>
        <taxon>Pseudomonadati</taxon>
        <taxon>Pseudomonadota</taxon>
        <taxon>Gammaproteobacteria</taxon>
        <taxon>Aeromonadales</taxon>
        <taxon>Aeromonadaceae</taxon>
        <taxon>Aeromonas</taxon>
    </lineage>
</organism>
<dbReference type="InterPro" id="IPR010129">
    <property type="entry name" value="T1SS_HlyD"/>
</dbReference>
<dbReference type="NCBIfam" id="TIGR01843">
    <property type="entry name" value="type_I_hlyD"/>
    <property type="match status" value="1"/>
</dbReference>
<evidence type="ECO:0000256" key="5">
    <source>
        <dbReference type="ARBA" id="ARBA00022519"/>
    </source>
</evidence>
<evidence type="ECO:0000313" key="13">
    <source>
        <dbReference type="EMBL" id="ENY71441.1"/>
    </source>
</evidence>
<feature type="coiled-coil region" evidence="10">
    <location>
        <begin position="256"/>
        <end position="290"/>
    </location>
</feature>
<dbReference type="Gene3D" id="2.40.50.100">
    <property type="match status" value="1"/>
</dbReference>